<evidence type="ECO:0000313" key="5">
    <source>
        <dbReference type="Proteomes" id="UP000290649"/>
    </source>
</evidence>
<dbReference type="Pfam" id="PF07875">
    <property type="entry name" value="Coat_F"/>
    <property type="match status" value="1"/>
</dbReference>
<dbReference type="EMBL" id="QOUX01000033">
    <property type="protein sequence ID" value="RXJ01357.1"/>
    <property type="molecule type" value="Genomic_DNA"/>
</dbReference>
<sequence>MEQTFSKKGTTPRHLAWHETLEIHELVAFQAGGLMKLKKAYKDISCPTLKSIYAEAITGISTNIRELLKFFDLAPRPERTDEYRDDDLPFYAGDLLGLAKTSVRNYSIAITETATPELRRVLKKQLNNAIDLHAKIFAYMHERSYYPAYSLTQLLQNDVNLANKALGKQM</sequence>
<evidence type="ECO:0000256" key="1">
    <source>
        <dbReference type="ARBA" id="ARBA00022969"/>
    </source>
</evidence>
<reference evidence="4 5" key="1">
    <citation type="journal article" date="2019" name="Int. J. Syst. Evol. Microbiol.">
        <title>Anaerobacillus alkaliphilus sp. nov., a novel alkaliphilic and moderately halophilic bacterium.</title>
        <authorList>
            <person name="Borsodi A.K."/>
            <person name="Aszalos J.M."/>
            <person name="Bihari P."/>
            <person name="Nagy I."/>
            <person name="Schumann P."/>
            <person name="Sproer C."/>
            <person name="Kovacs A.L."/>
            <person name="Boka K."/>
            <person name="Dobosy P."/>
            <person name="Ovari M."/>
            <person name="Szili-Kovacs T."/>
            <person name="Toth E."/>
        </authorList>
    </citation>
    <scope>NUCLEOTIDE SEQUENCE [LARGE SCALE GENOMIC DNA]</scope>
    <source>
        <strain evidence="4 5">B16-10</strain>
    </source>
</reference>
<dbReference type="Gene3D" id="1.20.1260.10">
    <property type="match status" value="1"/>
</dbReference>
<dbReference type="PANTHER" id="PTHR39183">
    <property type="entry name" value="SPORE COAT PROTEIN F-LIKE PROTEIN YHCQ"/>
    <property type="match status" value="1"/>
</dbReference>
<proteinExistence type="inferred from homology"/>
<evidence type="ECO:0000256" key="3">
    <source>
        <dbReference type="ARBA" id="ARBA00024344"/>
    </source>
</evidence>
<comment type="caution">
    <text evidence="4">The sequence shown here is derived from an EMBL/GenBank/DDBJ whole genome shotgun (WGS) entry which is preliminary data.</text>
</comment>
<gene>
    <name evidence="4" type="ORF">DS745_10485</name>
</gene>
<keyword evidence="4" id="KW-0946">Virion</keyword>
<dbReference type="AlphaFoldDB" id="A0A4Q0VSU4"/>
<keyword evidence="4" id="KW-0167">Capsid protein</keyword>
<evidence type="ECO:0000256" key="2">
    <source>
        <dbReference type="ARBA" id="ARBA00024325"/>
    </source>
</evidence>
<organism evidence="4 5">
    <name type="scientific">Anaerobacillus alkaliphilus</name>
    <dbReference type="NCBI Taxonomy" id="1548597"/>
    <lineage>
        <taxon>Bacteria</taxon>
        <taxon>Bacillati</taxon>
        <taxon>Bacillota</taxon>
        <taxon>Bacilli</taxon>
        <taxon>Bacillales</taxon>
        <taxon>Bacillaceae</taxon>
        <taxon>Anaerobacillus</taxon>
    </lineage>
</organism>
<comment type="similarity">
    <text evidence="3">Belongs to the CotF family.</text>
</comment>
<dbReference type="RefSeq" id="WP_129078197.1">
    <property type="nucleotide sequence ID" value="NZ_QOUX01000033.1"/>
</dbReference>
<keyword evidence="5" id="KW-1185">Reference proteome</keyword>
<keyword evidence="1" id="KW-0749">Sporulation</keyword>
<dbReference type="InterPro" id="IPR012347">
    <property type="entry name" value="Ferritin-like"/>
</dbReference>
<evidence type="ECO:0000313" key="4">
    <source>
        <dbReference type="EMBL" id="RXJ01357.1"/>
    </source>
</evidence>
<dbReference type="Proteomes" id="UP000290649">
    <property type="component" value="Unassembled WGS sequence"/>
</dbReference>
<accession>A0A4Q0VSU4</accession>
<protein>
    <submittedName>
        <fullName evidence="4">Spore coat protein</fullName>
    </submittedName>
</protein>
<dbReference type="GO" id="GO:0030435">
    <property type="term" value="P:sporulation resulting in formation of a cellular spore"/>
    <property type="evidence" value="ECO:0007669"/>
    <property type="project" value="UniProtKB-KW"/>
</dbReference>
<dbReference type="OrthoDB" id="2703958at2"/>
<dbReference type="PANTHER" id="PTHR39183:SF1">
    <property type="entry name" value="SPORE COAT PROTEIN F-LIKE PROTEIN YHCQ"/>
    <property type="match status" value="1"/>
</dbReference>
<name>A0A4Q0VSU4_9BACI</name>
<comment type="subcellular location">
    <subcellularLocation>
        <location evidence="2">Spore coat</location>
    </subcellularLocation>
</comment>
<dbReference type="InterPro" id="IPR012851">
    <property type="entry name" value="Spore_coat_CotF-like"/>
</dbReference>